<keyword evidence="3" id="KW-1185">Reference proteome</keyword>
<reference evidence="3" key="1">
    <citation type="journal article" date="2017" name="Nat. Commun.">
        <title>The asparagus genome sheds light on the origin and evolution of a young Y chromosome.</title>
        <authorList>
            <person name="Harkess A."/>
            <person name="Zhou J."/>
            <person name="Xu C."/>
            <person name="Bowers J.E."/>
            <person name="Van der Hulst R."/>
            <person name="Ayyampalayam S."/>
            <person name="Mercati F."/>
            <person name="Riccardi P."/>
            <person name="McKain M.R."/>
            <person name="Kakrana A."/>
            <person name="Tang H."/>
            <person name="Ray J."/>
            <person name="Groenendijk J."/>
            <person name="Arikit S."/>
            <person name="Mathioni S.M."/>
            <person name="Nakano M."/>
            <person name="Shan H."/>
            <person name="Telgmann-Rauber A."/>
            <person name="Kanno A."/>
            <person name="Yue Z."/>
            <person name="Chen H."/>
            <person name="Li W."/>
            <person name="Chen Y."/>
            <person name="Xu X."/>
            <person name="Zhang Y."/>
            <person name="Luo S."/>
            <person name="Chen H."/>
            <person name="Gao J."/>
            <person name="Mao Z."/>
            <person name="Pires J.C."/>
            <person name="Luo M."/>
            <person name="Kudrna D."/>
            <person name="Wing R.A."/>
            <person name="Meyers B.C."/>
            <person name="Yi K."/>
            <person name="Kong H."/>
            <person name="Lavrijsen P."/>
            <person name="Sunseri F."/>
            <person name="Falavigna A."/>
            <person name="Ye Y."/>
            <person name="Leebens-Mack J.H."/>
            <person name="Chen G."/>
        </authorList>
    </citation>
    <scope>NUCLEOTIDE SEQUENCE [LARGE SCALE GENOMIC DNA]</scope>
    <source>
        <strain evidence="3">cv. DH0086</strain>
    </source>
</reference>
<evidence type="ECO:0000313" key="2">
    <source>
        <dbReference type="EMBL" id="ONK68061.1"/>
    </source>
</evidence>
<gene>
    <name evidence="2" type="ORF">A4U43_C05F7000</name>
</gene>
<organism evidence="2 3">
    <name type="scientific">Asparagus officinalis</name>
    <name type="common">Garden asparagus</name>
    <dbReference type="NCBI Taxonomy" id="4686"/>
    <lineage>
        <taxon>Eukaryota</taxon>
        <taxon>Viridiplantae</taxon>
        <taxon>Streptophyta</taxon>
        <taxon>Embryophyta</taxon>
        <taxon>Tracheophyta</taxon>
        <taxon>Spermatophyta</taxon>
        <taxon>Magnoliopsida</taxon>
        <taxon>Liliopsida</taxon>
        <taxon>Asparagales</taxon>
        <taxon>Asparagaceae</taxon>
        <taxon>Asparagoideae</taxon>
        <taxon>Asparagus</taxon>
    </lineage>
</organism>
<evidence type="ECO:0000313" key="3">
    <source>
        <dbReference type="Proteomes" id="UP000243459"/>
    </source>
</evidence>
<dbReference type="AlphaFoldDB" id="A0A5P1EU80"/>
<accession>A0A5P1EU80</accession>
<dbReference type="Proteomes" id="UP000243459">
    <property type="component" value="Chromosome 5"/>
</dbReference>
<name>A0A5P1EU80_ASPOF</name>
<feature type="compositionally biased region" description="Acidic residues" evidence="1">
    <location>
        <begin position="48"/>
        <end position="63"/>
    </location>
</feature>
<sequence>MGRARIVDYVLTTFEDRLMELGLYLVMQASQHEKRFVLVDRTDSKEEESVDYDTDTYITDDEELGHGIDTGRSSHFLDIEPEPKVITTTTSMPSPIVEPARDLTTFYFLEEAGLRAEAKPKPKVE</sequence>
<feature type="region of interest" description="Disordered" evidence="1">
    <location>
        <begin position="48"/>
        <end position="73"/>
    </location>
</feature>
<proteinExistence type="predicted"/>
<evidence type="ECO:0000256" key="1">
    <source>
        <dbReference type="SAM" id="MobiDB-lite"/>
    </source>
</evidence>
<protein>
    <submittedName>
        <fullName evidence="2">Uncharacterized protein</fullName>
    </submittedName>
</protein>
<dbReference type="Gramene" id="ONK68061">
    <property type="protein sequence ID" value="ONK68061"/>
    <property type="gene ID" value="A4U43_C05F7000"/>
</dbReference>
<dbReference type="EMBL" id="CM007385">
    <property type="protein sequence ID" value="ONK68061.1"/>
    <property type="molecule type" value="Genomic_DNA"/>
</dbReference>